<protein>
    <submittedName>
        <fullName evidence="2">Uncharacterized protein</fullName>
    </submittedName>
</protein>
<name>A0A9I9DN72_CUCME</name>
<feature type="compositionally biased region" description="Basic and acidic residues" evidence="1">
    <location>
        <begin position="44"/>
        <end position="61"/>
    </location>
</feature>
<dbReference type="AlphaFoldDB" id="A0A9I9DN72"/>
<sequence>MEFIVPGLNKSEKMDEEGRYVIKFKGPPFESSGGHEGTTIFQRNEGETERRGGEKEERVRK</sequence>
<proteinExistence type="predicted"/>
<accession>A0A9I9DN72</accession>
<dbReference type="Gramene" id="MELO3C020673.2.1">
    <property type="protein sequence ID" value="MELO3C020673.2.1"/>
    <property type="gene ID" value="MELO3C020673.2"/>
</dbReference>
<dbReference type="EnsemblPlants" id="MELO3C020673.2.1">
    <property type="protein sequence ID" value="MELO3C020673.2.1"/>
    <property type="gene ID" value="MELO3C020673.2"/>
</dbReference>
<organism evidence="2">
    <name type="scientific">Cucumis melo</name>
    <name type="common">Muskmelon</name>
    <dbReference type="NCBI Taxonomy" id="3656"/>
    <lineage>
        <taxon>Eukaryota</taxon>
        <taxon>Viridiplantae</taxon>
        <taxon>Streptophyta</taxon>
        <taxon>Embryophyta</taxon>
        <taxon>Tracheophyta</taxon>
        <taxon>Spermatophyta</taxon>
        <taxon>Magnoliopsida</taxon>
        <taxon>eudicotyledons</taxon>
        <taxon>Gunneridae</taxon>
        <taxon>Pentapetalae</taxon>
        <taxon>rosids</taxon>
        <taxon>fabids</taxon>
        <taxon>Cucurbitales</taxon>
        <taxon>Cucurbitaceae</taxon>
        <taxon>Benincaseae</taxon>
        <taxon>Cucumis</taxon>
    </lineage>
</organism>
<reference evidence="2" key="1">
    <citation type="submission" date="2023-03" db="UniProtKB">
        <authorList>
            <consortium name="EnsemblPlants"/>
        </authorList>
    </citation>
    <scope>IDENTIFICATION</scope>
</reference>
<feature type="region of interest" description="Disordered" evidence="1">
    <location>
        <begin position="25"/>
        <end position="61"/>
    </location>
</feature>
<evidence type="ECO:0000313" key="2">
    <source>
        <dbReference type="EnsemblPlants" id="MELO3C020673.2.1"/>
    </source>
</evidence>
<evidence type="ECO:0000256" key="1">
    <source>
        <dbReference type="SAM" id="MobiDB-lite"/>
    </source>
</evidence>